<evidence type="ECO:0000256" key="7">
    <source>
        <dbReference type="ARBA" id="ARBA00022741"/>
    </source>
</evidence>
<dbReference type="GO" id="GO:0046872">
    <property type="term" value="F:metal ion binding"/>
    <property type="evidence" value="ECO:0007669"/>
    <property type="project" value="UniProtKB-KW"/>
</dbReference>
<sequence length="155" mass="16890">MTGETALAACSEAEMMAIGAALARALRPGDVIALRGSLGTGKTTLTRGLLRELGLEGEAPSPSFAIVQGYEVPEVRLPLAHVDLYRLEDEADLEELGLDDYLTDGALVVEWPERMGRRLWPHALLLSIEAEEGAQGTRRLTAAVPPAWKDRWPFR</sequence>
<dbReference type="AlphaFoldDB" id="A0A7W6BPC2"/>
<keyword evidence="7" id="KW-0547">Nucleotide-binding</keyword>
<organism evidence="11 12">
    <name type="scientific">Sphingobium jiangsuense</name>
    <dbReference type="NCBI Taxonomy" id="870476"/>
    <lineage>
        <taxon>Bacteria</taxon>
        <taxon>Pseudomonadati</taxon>
        <taxon>Pseudomonadota</taxon>
        <taxon>Alphaproteobacteria</taxon>
        <taxon>Sphingomonadales</taxon>
        <taxon>Sphingomonadaceae</taxon>
        <taxon>Sphingobium</taxon>
    </lineage>
</organism>
<evidence type="ECO:0000256" key="6">
    <source>
        <dbReference type="ARBA" id="ARBA00022723"/>
    </source>
</evidence>
<accession>A0A7W6BPC2</accession>
<evidence type="ECO:0000256" key="8">
    <source>
        <dbReference type="ARBA" id="ARBA00022840"/>
    </source>
</evidence>
<dbReference type="PANTHER" id="PTHR33540">
    <property type="entry name" value="TRNA THREONYLCARBAMOYLADENOSINE BIOSYNTHESIS PROTEIN TSAE"/>
    <property type="match status" value="1"/>
</dbReference>
<evidence type="ECO:0000313" key="12">
    <source>
        <dbReference type="Proteomes" id="UP000571950"/>
    </source>
</evidence>
<evidence type="ECO:0000256" key="9">
    <source>
        <dbReference type="ARBA" id="ARBA00022842"/>
    </source>
</evidence>
<dbReference type="Pfam" id="PF02367">
    <property type="entry name" value="TsaE"/>
    <property type="match status" value="1"/>
</dbReference>
<evidence type="ECO:0000256" key="4">
    <source>
        <dbReference type="ARBA" id="ARBA00022490"/>
    </source>
</evidence>
<comment type="similarity">
    <text evidence="2">Belongs to the TsaE family.</text>
</comment>
<comment type="subcellular location">
    <subcellularLocation>
        <location evidence="1">Cytoplasm</location>
    </subcellularLocation>
</comment>
<keyword evidence="9" id="KW-0460">Magnesium</keyword>
<name>A0A7W6BPC2_9SPHN</name>
<dbReference type="PANTHER" id="PTHR33540:SF2">
    <property type="entry name" value="TRNA THREONYLCARBAMOYLADENOSINE BIOSYNTHESIS PROTEIN TSAE"/>
    <property type="match status" value="1"/>
</dbReference>
<keyword evidence="4" id="KW-0963">Cytoplasm</keyword>
<evidence type="ECO:0000256" key="10">
    <source>
        <dbReference type="ARBA" id="ARBA00032441"/>
    </source>
</evidence>
<comment type="caution">
    <text evidence="11">The sequence shown here is derived from an EMBL/GenBank/DDBJ whole genome shotgun (WGS) entry which is preliminary data.</text>
</comment>
<evidence type="ECO:0000313" key="11">
    <source>
        <dbReference type="EMBL" id="MBB3926273.1"/>
    </source>
</evidence>
<gene>
    <name evidence="11" type="ORF">GGR43_001990</name>
</gene>
<dbReference type="RefSeq" id="WP_188071820.1">
    <property type="nucleotide sequence ID" value="NZ_BSPS01000019.1"/>
</dbReference>
<evidence type="ECO:0000256" key="1">
    <source>
        <dbReference type="ARBA" id="ARBA00004496"/>
    </source>
</evidence>
<reference evidence="11 12" key="1">
    <citation type="submission" date="2020-08" db="EMBL/GenBank/DDBJ databases">
        <title>Genomic Encyclopedia of Type Strains, Phase IV (KMG-IV): sequencing the most valuable type-strain genomes for metagenomic binning, comparative biology and taxonomic classification.</title>
        <authorList>
            <person name="Goeker M."/>
        </authorList>
    </citation>
    <scope>NUCLEOTIDE SEQUENCE [LARGE SCALE GENOMIC DNA]</scope>
    <source>
        <strain evidence="11 12">DSM 26189</strain>
    </source>
</reference>
<dbReference type="GO" id="GO:0005524">
    <property type="term" value="F:ATP binding"/>
    <property type="evidence" value="ECO:0007669"/>
    <property type="project" value="UniProtKB-KW"/>
</dbReference>
<evidence type="ECO:0000256" key="2">
    <source>
        <dbReference type="ARBA" id="ARBA00007599"/>
    </source>
</evidence>
<dbReference type="SUPFAM" id="SSF52540">
    <property type="entry name" value="P-loop containing nucleoside triphosphate hydrolases"/>
    <property type="match status" value="1"/>
</dbReference>
<dbReference type="InterPro" id="IPR003442">
    <property type="entry name" value="T6A_TsaE"/>
</dbReference>
<protein>
    <recommendedName>
        <fullName evidence="3">tRNA threonylcarbamoyladenosine biosynthesis protein TsaE</fullName>
    </recommendedName>
    <alternativeName>
        <fullName evidence="10">t(6)A37 threonylcarbamoyladenosine biosynthesis protein TsaE</fullName>
    </alternativeName>
</protein>
<dbReference type="NCBIfam" id="TIGR00150">
    <property type="entry name" value="T6A_YjeE"/>
    <property type="match status" value="1"/>
</dbReference>
<dbReference type="Gene3D" id="3.40.50.300">
    <property type="entry name" value="P-loop containing nucleotide triphosphate hydrolases"/>
    <property type="match status" value="1"/>
</dbReference>
<keyword evidence="12" id="KW-1185">Reference proteome</keyword>
<evidence type="ECO:0000256" key="5">
    <source>
        <dbReference type="ARBA" id="ARBA00022694"/>
    </source>
</evidence>
<keyword evidence="6" id="KW-0479">Metal-binding</keyword>
<keyword evidence="8" id="KW-0067">ATP-binding</keyword>
<evidence type="ECO:0000256" key="3">
    <source>
        <dbReference type="ARBA" id="ARBA00019010"/>
    </source>
</evidence>
<proteinExistence type="inferred from homology"/>
<dbReference type="EMBL" id="JACIDT010000006">
    <property type="protein sequence ID" value="MBB3926273.1"/>
    <property type="molecule type" value="Genomic_DNA"/>
</dbReference>
<keyword evidence="5" id="KW-0819">tRNA processing</keyword>
<dbReference type="InterPro" id="IPR027417">
    <property type="entry name" value="P-loop_NTPase"/>
</dbReference>
<dbReference type="Proteomes" id="UP000571950">
    <property type="component" value="Unassembled WGS sequence"/>
</dbReference>
<dbReference type="GO" id="GO:0002949">
    <property type="term" value="P:tRNA threonylcarbamoyladenosine modification"/>
    <property type="evidence" value="ECO:0007669"/>
    <property type="project" value="InterPro"/>
</dbReference>
<dbReference type="GO" id="GO:0005737">
    <property type="term" value="C:cytoplasm"/>
    <property type="evidence" value="ECO:0007669"/>
    <property type="project" value="UniProtKB-SubCell"/>
</dbReference>